<dbReference type="Gene3D" id="1.10.12.10">
    <property type="entry name" value="Lyase 2-enoyl-coa Hydratase, Chain A, domain 2"/>
    <property type="match status" value="1"/>
</dbReference>
<evidence type="ECO:0000256" key="3">
    <source>
        <dbReference type="RuleBase" id="RU003707"/>
    </source>
</evidence>
<evidence type="ECO:0000256" key="1">
    <source>
        <dbReference type="ARBA" id="ARBA00005254"/>
    </source>
</evidence>
<dbReference type="InterPro" id="IPR029045">
    <property type="entry name" value="ClpP/crotonase-like_dom_sf"/>
</dbReference>
<dbReference type="EC" id="4.2.1.-" evidence="4"/>
<gene>
    <name evidence="4" type="primary">caiD_2</name>
    <name evidence="4" type="ORF">SAMEA3906487_01614</name>
</gene>
<keyword evidence="5" id="KW-1185">Reference proteome</keyword>
<comment type="similarity">
    <text evidence="1 3">Belongs to the enoyl-CoA hydratase/isomerase family.</text>
</comment>
<dbReference type="eggNOG" id="COG1024">
    <property type="taxonomic scope" value="Bacteria"/>
</dbReference>
<dbReference type="InterPro" id="IPR018376">
    <property type="entry name" value="Enoyl-CoA_hyd/isom_CS"/>
</dbReference>
<dbReference type="PATRIC" id="fig|123899.6.peg.1595"/>
<evidence type="ECO:0000256" key="2">
    <source>
        <dbReference type="ARBA" id="ARBA00023239"/>
    </source>
</evidence>
<accession>A0A157R9R0</accession>
<dbReference type="SUPFAM" id="SSF52096">
    <property type="entry name" value="ClpP/crotonase"/>
    <property type="match status" value="1"/>
</dbReference>
<dbReference type="GO" id="GO:0016829">
    <property type="term" value="F:lyase activity"/>
    <property type="evidence" value="ECO:0007669"/>
    <property type="project" value="UniProtKB-KW"/>
</dbReference>
<dbReference type="GO" id="GO:0006635">
    <property type="term" value="P:fatty acid beta-oxidation"/>
    <property type="evidence" value="ECO:0007669"/>
    <property type="project" value="TreeGrafter"/>
</dbReference>
<dbReference type="Proteomes" id="UP000076825">
    <property type="component" value="Chromosome 1"/>
</dbReference>
<proteinExistence type="inferred from homology"/>
<dbReference type="KEGG" id="btrm:SAMEA390648701614"/>
<evidence type="ECO:0000313" key="5">
    <source>
        <dbReference type="Proteomes" id="UP000076825"/>
    </source>
</evidence>
<dbReference type="RefSeq" id="WP_025513686.1">
    <property type="nucleotide sequence ID" value="NZ_CP016340.1"/>
</dbReference>
<dbReference type="PANTHER" id="PTHR11941:SF54">
    <property type="entry name" value="ENOYL-COA HYDRATASE, MITOCHONDRIAL"/>
    <property type="match status" value="1"/>
</dbReference>
<sequence length="253" mass="26912">MEILRDTQDAVRILTIANERIHNAFGAGMAQTLLDELDEADRDPAIRVVVVTGAGSAAFSTGHDLREIESGAYLETDLGEAPFLRPLSMDKPVIAAVNGHCYAAAFILALSCDIRVASENAQFGSPGARLGMLPEGGQLSRLPTLLPRAAALEMMITAAPLTAQDACRLGFVSQVVPRGQALAAGLALAHKIAANAPAVITAIKKGVQASDPTDYDAALEYEFREARRLEQRADAKEGVRAFFEKRAPLFTGQ</sequence>
<dbReference type="Pfam" id="PF00378">
    <property type="entry name" value="ECH_1"/>
    <property type="match status" value="1"/>
</dbReference>
<protein>
    <submittedName>
        <fullName evidence="4">Carnitinyl-CoA dehydratase</fullName>
        <ecNumber evidence="4">4.2.1.-</ecNumber>
    </submittedName>
</protein>
<dbReference type="AlphaFoldDB" id="A0A157R9R0"/>
<organism evidence="4 5">
    <name type="scientific">Bordetella trematum</name>
    <dbReference type="NCBI Taxonomy" id="123899"/>
    <lineage>
        <taxon>Bacteria</taxon>
        <taxon>Pseudomonadati</taxon>
        <taxon>Pseudomonadota</taxon>
        <taxon>Betaproteobacteria</taxon>
        <taxon>Burkholderiales</taxon>
        <taxon>Alcaligenaceae</taxon>
        <taxon>Bordetella</taxon>
    </lineage>
</organism>
<dbReference type="PANTHER" id="PTHR11941">
    <property type="entry name" value="ENOYL-COA HYDRATASE-RELATED"/>
    <property type="match status" value="1"/>
</dbReference>
<dbReference type="InterPro" id="IPR014748">
    <property type="entry name" value="Enoyl-CoA_hydra_C"/>
</dbReference>
<dbReference type="GeneID" id="56591095"/>
<name>A0A157R9R0_9BORD</name>
<reference evidence="4 5" key="1">
    <citation type="submission" date="2016-04" db="EMBL/GenBank/DDBJ databases">
        <authorList>
            <consortium name="Pathogen Informatics"/>
        </authorList>
    </citation>
    <scope>NUCLEOTIDE SEQUENCE [LARGE SCALE GENOMIC DNA]</scope>
    <source>
        <strain evidence="4 5">H044680328</strain>
    </source>
</reference>
<dbReference type="EMBL" id="LT546645">
    <property type="protein sequence ID" value="SAI69012.1"/>
    <property type="molecule type" value="Genomic_DNA"/>
</dbReference>
<dbReference type="OrthoDB" id="9777711at2"/>
<dbReference type="InterPro" id="IPR001753">
    <property type="entry name" value="Enoyl-CoA_hydra/iso"/>
</dbReference>
<dbReference type="PROSITE" id="PS00166">
    <property type="entry name" value="ENOYL_COA_HYDRATASE"/>
    <property type="match status" value="1"/>
</dbReference>
<dbReference type="CDD" id="cd06558">
    <property type="entry name" value="crotonase-like"/>
    <property type="match status" value="1"/>
</dbReference>
<dbReference type="Gene3D" id="3.90.226.10">
    <property type="entry name" value="2-enoyl-CoA Hydratase, Chain A, domain 1"/>
    <property type="match status" value="1"/>
</dbReference>
<keyword evidence="2 4" id="KW-0456">Lyase</keyword>
<dbReference type="STRING" id="123899.SAMEA3906487_01614"/>
<evidence type="ECO:0000313" key="4">
    <source>
        <dbReference type="EMBL" id="SAI69012.1"/>
    </source>
</evidence>